<keyword evidence="4" id="KW-1185">Reference proteome</keyword>
<keyword evidence="1" id="KW-1133">Transmembrane helix</keyword>
<evidence type="ECO:0000313" key="3">
    <source>
        <dbReference type="EMBL" id="PWF55316.1"/>
    </source>
</evidence>
<protein>
    <submittedName>
        <fullName evidence="3">Acyltransferase</fullName>
    </submittedName>
</protein>
<dbReference type="Pfam" id="PF01757">
    <property type="entry name" value="Acyl_transf_3"/>
    <property type="match status" value="1"/>
</dbReference>
<comment type="caution">
    <text evidence="3">The sequence shown here is derived from an EMBL/GenBank/DDBJ whole genome shotgun (WGS) entry which is preliminary data.</text>
</comment>
<keyword evidence="3" id="KW-0012">Acyltransferase</keyword>
<dbReference type="AlphaFoldDB" id="A0A2U2I6D2"/>
<feature type="transmembrane region" description="Helical" evidence="1">
    <location>
        <begin position="99"/>
        <end position="119"/>
    </location>
</feature>
<keyword evidence="3" id="KW-0808">Transferase</keyword>
<name>A0A2U2I6D2_9BURK</name>
<sequence>MQTDKYTLAGGQTRLHALDAVRAFALLLGVVLHATMSFFPGPRLWLVDDSEGSVLLSATFFVIHMLRMTTFFLVAGFVARLSFDNLGAAAFFKDRLRRIGVPLVVGWPILFVALMAAAGMPATAIDGVTFAYFPLIHLWFLYLLALSYMAIALVHPLLALSGANRIARLLLRPWAVVPLAAPLCLSLYLHPYWMMWFGIPTPDHGWLPNLPAIAGYGVAFAFGWLAQRQREALGIWKRHWIFNLLLACGCTAFCLFQAGAAPLLMPVPQGSMKLAYAASYSLGAWSWALALIGMAQRFLSAYGRVRRYLADASYWIYLVHLPLVVLLQGMVAQLAWHWSAKFAVILAAAFPLMLGSYSLFVRRTVVGAILNGRKRAASPTNSNLESSSCAH</sequence>
<feature type="transmembrane region" description="Helical" evidence="1">
    <location>
        <begin position="209"/>
        <end position="227"/>
    </location>
</feature>
<evidence type="ECO:0000259" key="2">
    <source>
        <dbReference type="Pfam" id="PF01757"/>
    </source>
</evidence>
<dbReference type="RefSeq" id="WP_106755922.1">
    <property type="nucleotide sequence ID" value="NZ_PXWF02000034.1"/>
</dbReference>
<feature type="transmembrane region" description="Helical" evidence="1">
    <location>
        <begin position="284"/>
        <end position="302"/>
    </location>
</feature>
<keyword evidence="1" id="KW-0472">Membrane</keyword>
<evidence type="ECO:0000256" key="1">
    <source>
        <dbReference type="SAM" id="Phobius"/>
    </source>
</evidence>
<feature type="domain" description="Acyltransferase 3" evidence="2">
    <location>
        <begin position="16"/>
        <end position="352"/>
    </location>
</feature>
<dbReference type="GO" id="GO:0016747">
    <property type="term" value="F:acyltransferase activity, transferring groups other than amino-acyl groups"/>
    <property type="evidence" value="ECO:0007669"/>
    <property type="project" value="InterPro"/>
</dbReference>
<dbReference type="EMBL" id="PXWF02000034">
    <property type="protein sequence ID" value="PWF55316.1"/>
    <property type="molecule type" value="Genomic_DNA"/>
</dbReference>
<gene>
    <name evidence="3" type="ORF">C7C56_002495</name>
</gene>
<feature type="transmembrane region" description="Helical" evidence="1">
    <location>
        <begin position="54"/>
        <end position="78"/>
    </location>
</feature>
<dbReference type="PANTHER" id="PTHR36927:SF1">
    <property type="entry name" value="MDO-LIKE PROTEIN"/>
    <property type="match status" value="1"/>
</dbReference>
<feature type="transmembrane region" description="Helical" evidence="1">
    <location>
        <begin position="20"/>
        <end position="39"/>
    </location>
</feature>
<feature type="transmembrane region" description="Helical" evidence="1">
    <location>
        <begin position="342"/>
        <end position="361"/>
    </location>
</feature>
<reference evidence="3 4" key="1">
    <citation type="submission" date="2018-04" db="EMBL/GenBank/DDBJ databases">
        <title>Massilia violaceinigra sp. nov., a novel purple-pigmented bacterium isolated from Tianshan glacier, Xinjiang, China.</title>
        <authorList>
            <person name="Wang H."/>
        </authorList>
    </citation>
    <scope>NUCLEOTIDE SEQUENCE [LARGE SCALE GENOMIC DNA]</scope>
    <source>
        <strain evidence="3 4">B448-2</strain>
    </source>
</reference>
<feature type="transmembrane region" description="Helical" evidence="1">
    <location>
        <begin position="170"/>
        <end position="189"/>
    </location>
</feature>
<dbReference type="Proteomes" id="UP000241421">
    <property type="component" value="Unassembled WGS sequence"/>
</dbReference>
<organism evidence="3 4">
    <name type="scientific">Massilia glaciei</name>
    <dbReference type="NCBI Taxonomy" id="1524097"/>
    <lineage>
        <taxon>Bacteria</taxon>
        <taxon>Pseudomonadati</taxon>
        <taxon>Pseudomonadota</taxon>
        <taxon>Betaproteobacteria</taxon>
        <taxon>Burkholderiales</taxon>
        <taxon>Oxalobacteraceae</taxon>
        <taxon>Telluria group</taxon>
        <taxon>Massilia</taxon>
    </lineage>
</organism>
<evidence type="ECO:0000313" key="4">
    <source>
        <dbReference type="Proteomes" id="UP000241421"/>
    </source>
</evidence>
<dbReference type="OrthoDB" id="5504996at2"/>
<dbReference type="InterPro" id="IPR050623">
    <property type="entry name" value="Glucan_succinyl_AcylTrfase"/>
</dbReference>
<dbReference type="InterPro" id="IPR002656">
    <property type="entry name" value="Acyl_transf_3_dom"/>
</dbReference>
<feature type="transmembrane region" description="Helical" evidence="1">
    <location>
        <begin position="314"/>
        <end position="336"/>
    </location>
</feature>
<proteinExistence type="predicted"/>
<feature type="transmembrane region" description="Helical" evidence="1">
    <location>
        <begin position="239"/>
        <end position="264"/>
    </location>
</feature>
<keyword evidence="1" id="KW-0812">Transmembrane</keyword>
<feature type="transmembrane region" description="Helical" evidence="1">
    <location>
        <begin position="139"/>
        <end position="158"/>
    </location>
</feature>
<dbReference type="PANTHER" id="PTHR36927">
    <property type="entry name" value="BLR4337 PROTEIN"/>
    <property type="match status" value="1"/>
</dbReference>
<accession>A0A2U2I6D2</accession>